<feature type="compositionally biased region" description="Low complexity" evidence="1">
    <location>
        <begin position="78"/>
        <end position="87"/>
    </location>
</feature>
<sequence length="222" mass="24210">MLRSRGFVKFNSSTIQIDSINNNNASAVANAAAPAAAPVEKDQREEEAKDQSQSRSKKKSIKRLRRKSQSEIPRSNATSTTGGSTSTRKLPYLRVETVDTDESQNPLLVTYPQSPYQQRGSFDKSTSQLLNISHYDMSRSQASSPFLSPGSGNIRRSSTSDIVCKKSSGTSSTDSRRPSTSDLLRRARERKDSDGGRLGRSISQGGLPRGGCRGGRRTSMAF</sequence>
<keyword evidence="3" id="KW-1185">Reference proteome</keyword>
<name>A0A7R8UVN0_HERIL</name>
<dbReference type="AlphaFoldDB" id="A0A7R8UVN0"/>
<accession>A0A7R8UVN0</accession>
<dbReference type="InParanoid" id="A0A7R8UVN0"/>
<feature type="compositionally biased region" description="Basic and acidic residues" evidence="1">
    <location>
        <begin position="39"/>
        <end position="52"/>
    </location>
</feature>
<organism evidence="2 3">
    <name type="scientific">Hermetia illucens</name>
    <name type="common">Black soldier fly</name>
    <dbReference type="NCBI Taxonomy" id="343691"/>
    <lineage>
        <taxon>Eukaryota</taxon>
        <taxon>Metazoa</taxon>
        <taxon>Ecdysozoa</taxon>
        <taxon>Arthropoda</taxon>
        <taxon>Hexapoda</taxon>
        <taxon>Insecta</taxon>
        <taxon>Pterygota</taxon>
        <taxon>Neoptera</taxon>
        <taxon>Endopterygota</taxon>
        <taxon>Diptera</taxon>
        <taxon>Brachycera</taxon>
        <taxon>Stratiomyomorpha</taxon>
        <taxon>Stratiomyidae</taxon>
        <taxon>Hermetiinae</taxon>
        <taxon>Hermetia</taxon>
    </lineage>
</organism>
<dbReference type="EMBL" id="LR899012">
    <property type="protein sequence ID" value="CAD7087411.1"/>
    <property type="molecule type" value="Genomic_DNA"/>
</dbReference>
<evidence type="ECO:0000256" key="1">
    <source>
        <dbReference type="SAM" id="MobiDB-lite"/>
    </source>
</evidence>
<evidence type="ECO:0000313" key="2">
    <source>
        <dbReference type="EMBL" id="CAD7087411.1"/>
    </source>
</evidence>
<evidence type="ECO:0000313" key="3">
    <source>
        <dbReference type="Proteomes" id="UP000594454"/>
    </source>
</evidence>
<feature type="compositionally biased region" description="Basic and acidic residues" evidence="1">
    <location>
        <begin position="174"/>
        <end position="197"/>
    </location>
</feature>
<feature type="compositionally biased region" description="Polar residues" evidence="1">
    <location>
        <begin position="139"/>
        <end position="161"/>
    </location>
</feature>
<gene>
    <name evidence="2" type="ORF">HERILL_LOCUS10121</name>
</gene>
<feature type="region of interest" description="Disordered" evidence="1">
    <location>
        <begin position="139"/>
        <end position="222"/>
    </location>
</feature>
<feature type="compositionally biased region" description="Basic residues" evidence="1">
    <location>
        <begin position="55"/>
        <end position="67"/>
    </location>
</feature>
<proteinExistence type="predicted"/>
<feature type="region of interest" description="Disordered" evidence="1">
    <location>
        <begin position="30"/>
        <end position="90"/>
    </location>
</feature>
<protein>
    <submittedName>
        <fullName evidence="2">Uncharacterized protein</fullName>
    </submittedName>
</protein>
<reference evidence="2 3" key="1">
    <citation type="submission" date="2020-11" db="EMBL/GenBank/DDBJ databases">
        <authorList>
            <person name="Wallbank WR R."/>
            <person name="Pardo Diaz C."/>
            <person name="Kozak K."/>
            <person name="Martin S."/>
            <person name="Jiggins C."/>
            <person name="Moest M."/>
            <person name="Warren A I."/>
            <person name="Generalovic N T."/>
            <person name="Byers J.R.P. K."/>
            <person name="Montejo-Kovacevich G."/>
            <person name="Yen C E."/>
        </authorList>
    </citation>
    <scope>NUCLEOTIDE SEQUENCE [LARGE SCALE GENOMIC DNA]</scope>
</reference>
<feature type="region of interest" description="Disordered" evidence="1">
    <location>
        <begin position="104"/>
        <end position="124"/>
    </location>
</feature>
<dbReference type="Proteomes" id="UP000594454">
    <property type="component" value="Chromosome 4"/>
</dbReference>